<keyword evidence="3" id="KW-1185">Reference proteome</keyword>
<feature type="compositionally biased region" description="Polar residues" evidence="1">
    <location>
        <begin position="173"/>
        <end position="184"/>
    </location>
</feature>
<sequence>MIEMQVATRRQRSTTSPAFQRHTRTSKPYLYVGVMEREKGSIRDGEESIGGGTPVAPNLPRAWGPGPGPSRPGPRPIQTRAHGSPGQPTRQQRIKTTPTPSFSQLPDYRRQQTPRGPRIRRCIEGPHTRAGPKRIHQPMLPAAQAQSAPRNPTAVRPPGRQPTFAGIGLPSSAVCSRQKNNNQEPPTPHPGQDRSPSAEPPQETHP</sequence>
<feature type="region of interest" description="Disordered" evidence="1">
    <location>
        <begin position="1"/>
        <end position="206"/>
    </location>
</feature>
<dbReference type="AlphaFoldDB" id="A0ABD0MMH5"/>
<evidence type="ECO:0000313" key="3">
    <source>
        <dbReference type="Proteomes" id="UP001529510"/>
    </source>
</evidence>
<organism evidence="2 3">
    <name type="scientific">Cirrhinus mrigala</name>
    <name type="common">Mrigala</name>
    <dbReference type="NCBI Taxonomy" id="683832"/>
    <lineage>
        <taxon>Eukaryota</taxon>
        <taxon>Metazoa</taxon>
        <taxon>Chordata</taxon>
        <taxon>Craniata</taxon>
        <taxon>Vertebrata</taxon>
        <taxon>Euteleostomi</taxon>
        <taxon>Actinopterygii</taxon>
        <taxon>Neopterygii</taxon>
        <taxon>Teleostei</taxon>
        <taxon>Ostariophysi</taxon>
        <taxon>Cypriniformes</taxon>
        <taxon>Cyprinidae</taxon>
        <taxon>Labeoninae</taxon>
        <taxon>Labeonini</taxon>
        <taxon>Cirrhinus</taxon>
    </lineage>
</organism>
<reference evidence="2 3" key="1">
    <citation type="submission" date="2024-05" db="EMBL/GenBank/DDBJ databases">
        <title>Genome sequencing and assembly of Indian major carp, Cirrhinus mrigala (Hamilton, 1822).</title>
        <authorList>
            <person name="Mohindra V."/>
            <person name="Chowdhury L.M."/>
            <person name="Lal K."/>
            <person name="Jena J.K."/>
        </authorList>
    </citation>
    <scope>NUCLEOTIDE SEQUENCE [LARGE SCALE GENOMIC DNA]</scope>
    <source>
        <strain evidence="2">CM1030</strain>
        <tissue evidence="2">Blood</tissue>
    </source>
</reference>
<feature type="compositionally biased region" description="Polar residues" evidence="1">
    <location>
        <begin position="86"/>
        <end position="104"/>
    </location>
</feature>
<dbReference type="Proteomes" id="UP001529510">
    <property type="component" value="Unassembled WGS sequence"/>
</dbReference>
<feature type="compositionally biased region" description="Pro residues" evidence="1">
    <location>
        <begin position="66"/>
        <end position="75"/>
    </location>
</feature>
<protein>
    <submittedName>
        <fullName evidence="2">Uncharacterized protein</fullName>
    </submittedName>
</protein>
<evidence type="ECO:0000313" key="2">
    <source>
        <dbReference type="EMBL" id="KAL0150129.1"/>
    </source>
</evidence>
<accession>A0ABD0MMH5</accession>
<name>A0ABD0MMH5_CIRMR</name>
<evidence type="ECO:0000256" key="1">
    <source>
        <dbReference type="SAM" id="MobiDB-lite"/>
    </source>
</evidence>
<comment type="caution">
    <text evidence="2">The sequence shown here is derived from an EMBL/GenBank/DDBJ whole genome shotgun (WGS) entry which is preliminary data.</text>
</comment>
<gene>
    <name evidence="2" type="ORF">M9458_054556</name>
</gene>
<proteinExistence type="predicted"/>
<feature type="compositionally biased region" description="Basic and acidic residues" evidence="1">
    <location>
        <begin position="35"/>
        <end position="46"/>
    </location>
</feature>
<dbReference type="EMBL" id="JAMKFB020000306">
    <property type="protein sequence ID" value="KAL0150129.1"/>
    <property type="molecule type" value="Genomic_DNA"/>
</dbReference>